<evidence type="ECO:0000313" key="4">
    <source>
        <dbReference type="Proteomes" id="UP001518989"/>
    </source>
</evidence>
<comment type="caution">
    <text evidence="3">The sequence shown here is derived from an EMBL/GenBank/DDBJ whole genome shotgun (WGS) entry which is preliminary data.</text>
</comment>
<dbReference type="Proteomes" id="UP001518989">
    <property type="component" value="Unassembled WGS sequence"/>
</dbReference>
<protein>
    <submittedName>
        <fullName evidence="3">Uncharacterized protein</fullName>
    </submittedName>
</protein>
<evidence type="ECO:0000256" key="1">
    <source>
        <dbReference type="SAM" id="MobiDB-lite"/>
    </source>
</evidence>
<sequence length="76" mass="8130">MFRPIHLFLAVLALGAPLALTAAPAAAQPARSDVAESSTTQPRAHRAARHHRAHPAPARRHQATHARRAHRAATQG</sequence>
<evidence type="ECO:0000313" key="3">
    <source>
        <dbReference type="EMBL" id="MBO1078681.1"/>
    </source>
</evidence>
<proteinExistence type="predicted"/>
<gene>
    <name evidence="3" type="ORF">IAI61_06535</name>
</gene>
<dbReference type="EMBL" id="JACTNG010000003">
    <property type="protein sequence ID" value="MBO1078681.1"/>
    <property type="molecule type" value="Genomic_DNA"/>
</dbReference>
<accession>A0ABS3KQQ4</accession>
<feature type="compositionally biased region" description="Basic residues" evidence="1">
    <location>
        <begin position="43"/>
        <end position="76"/>
    </location>
</feature>
<feature type="signal peptide" evidence="2">
    <location>
        <begin position="1"/>
        <end position="27"/>
    </location>
</feature>
<name>A0ABS3KQQ4_9PROT</name>
<feature type="chain" id="PRO_5046267154" evidence="2">
    <location>
        <begin position="28"/>
        <end position="76"/>
    </location>
</feature>
<organism evidence="3 4">
    <name type="scientific">Roseomonas haemaphysalidis</name>
    <dbReference type="NCBI Taxonomy" id="2768162"/>
    <lineage>
        <taxon>Bacteria</taxon>
        <taxon>Pseudomonadati</taxon>
        <taxon>Pseudomonadota</taxon>
        <taxon>Alphaproteobacteria</taxon>
        <taxon>Acetobacterales</taxon>
        <taxon>Roseomonadaceae</taxon>
        <taxon>Roseomonas</taxon>
    </lineage>
</organism>
<reference evidence="3 4" key="1">
    <citation type="submission" date="2020-09" db="EMBL/GenBank/DDBJ databases">
        <title>Roseomonas.</title>
        <authorList>
            <person name="Zhu W."/>
        </authorList>
    </citation>
    <scope>NUCLEOTIDE SEQUENCE [LARGE SCALE GENOMIC DNA]</scope>
    <source>
        <strain evidence="3 4">573</strain>
    </source>
</reference>
<feature type="region of interest" description="Disordered" evidence="1">
    <location>
        <begin position="22"/>
        <end position="76"/>
    </location>
</feature>
<dbReference type="RefSeq" id="WP_207416126.1">
    <property type="nucleotide sequence ID" value="NZ_CP061177.1"/>
</dbReference>
<keyword evidence="2" id="KW-0732">Signal</keyword>
<keyword evidence="4" id="KW-1185">Reference proteome</keyword>
<evidence type="ECO:0000256" key="2">
    <source>
        <dbReference type="SAM" id="SignalP"/>
    </source>
</evidence>